<dbReference type="EMBL" id="RCHU01000351">
    <property type="protein sequence ID" value="TKS06594.1"/>
    <property type="molecule type" value="Genomic_DNA"/>
</dbReference>
<sequence>MDPSVFAAAGTTGSPSSPNTNLLHRCCSHPPSAYAAKLPSLDVMAMTPLLIGAKEKEEAGEVTLASIITSTLASLTMEIEGAPPGRTPGATTAAKTKRATLVASAA</sequence>
<feature type="region of interest" description="Disordered" evidence="1">
    <location>
        <begin position="1"/>
        <end position="21"/>
    </location>
</feature>
<evidence type="ECO:0000313" key="2">
    <source>
        <dbReference type="EMBL" id="TKS06594.1"/>
    </source>
</evidence>
<reference evidence="2" key="1">
    <citation type="submission" date="2018-10" db="EMBL/GenBank/DDBJ databases">
        <title>Population genomic analysis revealed the cold adaptation of white poplar.</title>
        <authorList>
            <person name="Liu Y.-J."/>
        </authorList>
    </citation>
    <scope>NUCLEOTIDE SEQUENCE [LARGE SCALE GENOMIC DNA]</scope>
    <source>
        <strain evidence="2">PAL-ZL1</strain>
    </source>
</reference>
<proteinExistence type="predicted"/>
<name>A0A4U5Q8I2_POPAL</name>
<dbReference type="AlphaFoldDB" id="A0A4U5Q8I2"/>
<gene>
    <name evidence="2" type="ORF">D5086_0000122320</name>
</gene>
<organism evidence="2">
    <name type="scientific">Populus alba</name>
    <name type="common">White poplar</name>
    <dbReference type="NCBI Taxonomy" id="43335"/>
    <lineage>
        <taxon>Eukaryota</taxon>
        <taxon>Viridiplantae</taxon>
        <taxon>Streptophyta</taxon>
        <taxon>Embryophyta</taxon>
        <taxon>Tracheophyta</taxon>
        <taxon>Spermatophyta</taxon>
        <taxon>Magnoliopsida</taxon>
        <taxon>eudicotyledons</taxon>
        <taxon>Gunneridae</taxon>
        <taxon>Pentapetalae</taxon>
        <taxon>rosids</taxon>
        <taxon>fabids</taxon>
        <taxon>Malpighiales</taxon>
        <taxon>Salicaceae</taxon>
        <taxon>Saliceae</taxon>
        <taxon>Populus</taxon>
    </lineage>
</organism>
<comment type="caution">
    <text evidence="2">The sequence shown here is derived from an EMBL/GenBank/DDBJ whole genome shotgun (WGS) entry which is preliminary data.</text>
</comment>
<evidence type="ECO:0000256" key="1">
    <source>
        <dbReference type="SAM" id="MobiDB-lite"/>
    </source>
</evidence>
<feature type="compositionally biased region" description="Polar residues" evidence="1">
    <location>
        <begin position="11"/>
        <end position="21"/>
    </location>
</feature>
<protein>
    <submittedName>
        <fullName evidence="2">Uncharacterized protein</fullName>
    </submittedName>
</protein>
<accession>A0A4U5Q8I2</accession>